<dbReference type="EMBL" id="WCUV01000024">
    <property type="protein sequence ID" value="KAB4086529.1"/>
    <property type="molecule type" value="Genomic_DNA"/>
</dbReference>
<feature type="region of interest" description="Disordered" evidence="1">
    <location>
        <begin position="1"/>
        <end position="44"/>
    </location>
</feature>
<reference evidence="2 3" key="1">
    <citation type="journal article" date="2019" name="Nat. Med.">
        <title>A library of human gut bacterial isolates paired with longitudinal multiomics data enables mechanistic microbiome research.</title>
        <authorList>
            <person name="Poyet M."/>
            <person name="Groussin M."/>
            <person name="Gibbons S.M."/>
            <person name="Avila-Pacheco J."/>
            <person name="Jiang X."/>
            <person name="Kearney S.M."/>
            <person name="Perrotta A.R."/>
            <person name="Berdy B."/>
            <person name="Zhao S."/>
            <person name="Lieberman T.D."/>
            <person name="Swanson P.K."/>
            <person name="Smith M."/>
            <person name="Roesemann S."/>
            <person name="Alexander J.E."/>
            <person name="Rich S.A."/>
            <person name="Livny J."/>
            <person name="Vlamakis H."/>
            <person name="Clish C."/>
            <person name="Bullock K."/>
            <person name="Deik A."/>
            <person name="Scott J."/>
            <person name="Pierce K.A."/>
            <person name="Xavier R.J."/>
            <person name="Alm E.J."/>
        </authorList>
    </citation>
    <scope>NUCLEOTIDE SEQUENCE [LARGE SCALE GENOMIC DNA]</scope>
    <source>
        <strain evidence="2 3">BIOML-A42</strain>
    </source>
</reference>
<sequence>MSSHYTAGRRKRSENACENGRKRRKKQGTKKEREKTGTGRTDTGMAVHAAARKKRKNCNYAELGASCFCPPLMCPFVTGGGFLFTGITGWRNPLERHTGAWFSRQILFYIDLYLCVVGRFAC</sequence>
<dbReference type="Proteomes" id="UP000432488">
    <property type="component" value="Unassembled WGS sequence"/>
</dbReference>
<evidence type="ECO:0000313" key="2">
    <source>
        <dbReference type="EMBL" id="KAB4086529.1"/>
    </source>
</evidence>
<name>A0A7J5GC87_BACUN</name>
<organism evidence="2 3">
    <name type="scientific">Bacteroides uniformis</name>
    <dbReference type="NCBI Taxonomy" id="820"/>
    <lineage>
        <taxon>Bacteria</taxon>
        <taxon>Pseudomonadati</taxon>
        <taxon>Bacteroidota</taxon>
        <taxon>Bacteroidia</taxon>
        <taxon>Bacteroidales</taxon>
        <taxon>Bacteroidaceae</taxon>
        <taxon>Bacteroides</taxon>
    </lineage>
</organism>
<evidence type="ECO:0000256" key="1">
    <source>
        <dbReference type="SAM" id="MobiDB-lite"/>
    </source>
</evidence>
<dbReference type="RefSeq" id="WP_151852827.1">
    <property type="nucleotide sequence ID" value="NZ_JADNFT010000020.1"/>
</dbReference>
<accession>A0A7J5GC87</accession>
<gene>
    <name evidence="2" type="ORF">GAQ56_21985</name>
</gene>
<proteinExistence type="predicted"/>
<comment type="caution">
    <text evidence="2">The sequence shown here is derived from an EMBL/GenBank/DDBJ whole genome shotgun (WGS) entry which is preliminary data.</text>
</comment>
<dbReference type="AlphaFoldDB" id="A0A7J5GC87"/>
<evidence type="ECO:0000313" key="3">
    <source>
        <dbReference type="Proteomes" id="UP000432488"/>
    </source>
</evidence>
<protein>
    <submittedName>
        <fullName evidence="2">Uncharacterized protein</fullName>
    </submittedName>
</protein>